<dbReference type="SUPFAM" id="SSF48371">
    <property type="entry name" value="ARM repeat"/>
    <property type="match status" value="1"/>
</dbReference>
<dbReference type="EMBL" id="SNRW01001149">
    <property type="protein sequence ID" value="KAA6397574.1"/>
    <property type="molecule type" value="Genomic_DNA"/>
</dbReference>
<reference evidence="2 3" key="1">
    <citation type="submission" date="2019-03" db="EMBL/GenBank/DDBJ databases">
        <title>Single cell metagenomics reveals metabolic interactions within the superorganism composed of flagellate Streblomastix strix and complex community of Bacteroidetes bacteria on its surface.</title>
        <authorList>
            <person name="Treitli S.C."/>
            <person name="Kolisko M."/>
            <person name="Husnik F."/>
            <person name="Keeling P."/>
            <person name="Hampl V."/>
        </authorList>
    </citation>
    <scope>NUCLEOTIDE SEQUENCE [LARGE SCALE GENOMIC DNA]</scope>
    <source>
        <strain evidence="2">ST1C</strain>
    </source>
</reference>
<proteinExistence type="predicted"/>
<organism evidence="2 3">
    <name type="scientific">Streblomastix strix</name>
    <dbReference type="NCBI Taxonomy" id="222440"/>
    <lineage>
        <taxon>Eukaryota</taxon>
        <taxon>Metamonada</taxon>
        <taxon>Preaxostyla</taxon>
        <taxon>Oxymonadida</taxon>
        <taxon>Streblomastigidae</taxon>
        <taxon>Streblomastix</taxon>
    </lineage>
</organism>
<feature type="region of interest" description="Disordered" evidence="1">
    <location>
        <begin position="32"/>
        <end position="51"/>
    </location>
</feature>
<evidence type="ECO:0000313" key="2">
    <source>
        <dbReference type="EMBL" id="KAA6397574.1"/>
    </source>
</evidence>
<dbReference type="AlphaFoldDB" id="A0A5J4WR62"/>
<protein>
    <submittedName>
        <fullName evidence="2">Uncharacterized protein</fullName>
    </submittedName>
</protein>
<dbReference type="InterPro" id="IPR016024">
    <property type="entry name" value="ARM-type_fold"/>
</dbReference>
<accession>A0A5J4WR62</accession>
<gene>
    <name evidence="2" type="ORF">EZS28_006893</name>
</gene>
<sequence length="277" mass="30605">NPANRPTAKDLLETDLMQLQLENDLSYKRGLEQGNEAQKSAEEQLKNSQQAMHEAEQGKRVAENKLCGVISATLDGRECDDARLRVIGLGIVEGLQLIFATYPLDRITRVHSMSYFDLTGPCGTEVIQQLYAKKPFGPLLRLLQHNDGDVVGDAIGSIYNILIAGTKTTLESSLHPHFEAIESCGGVERMFAAFRRGQNKNVKDTAALCIGQLYRARECSNKIILHETILHLIQLTKDAKIIWSNSAKLRMRGLAANNVNLAEIEGCGFNIQDGCNL</sequence>
<dbReference type="InterPro" id="IPR011989">
    <property type="entry name" value="ARM-like"/>
</dbReference>
<feature type="non-terminal residue" evidence="2">
    <location>
        <position position="1"/>
    </location>
</feature>
<evidence type="ECO:0000313" key="3">
    <source>
        <dbReference type="Proteomes" id="UP000324800"/>
    </source>
</evidence>
<comment type="caution">
    <text evidence="2">The sequence shown here is derived from an EMBL/GenBank/DDBJ whole genome shotgun (WGS) entry which is preliminary data.</text>
</comment>
<dbReference type="Gene3D" id="1.25.10.10">
    <property type="entry name" value="Leucine-rich Repeat Variant"/>
    <property type="match status" value="1"/>
</dbReference>
<dbReference type="Proteomes" id="UP000324800">
    <property type="component" value="Unassembled WGS sequence"/>
</dbReference>
<evidence type="ECO:0000256" key="1">
    <source>
        <dbReference type="SAM" id="MobiDB-lite"/>
    </source>
</evidence>
<dbReference type="OrthoDB" id="201709at2759"/>
<name>A0A5J4WR62_9EUKA</name>